<feature type="compositionally biased region" description="Basic residues" evidence="10">
    <location>
        <begin position="633"/>
        <end position="646"/>
    </location>
</feature>
<feature type="compositionally biased region" description="Low complexity" evidence="10">
    <location>
        <begin position="594"/>
        <end position="604"/>
    </location>
</feature>
<name>A0AAW1PWC4_9CHLO</name>
<comment type="catalytic activity">
    <reaction evidence="7">
        <text>L-threonyl-[protein] + ATP = O-phospho-L-threonyl-[protein] + ADP + H(+)</text>
        <dbReference type="Rhea" id="RHEA:46608"/>
        <dbReference type="Rhea" id="RHEA-COMP:11060"/>
        <dbReference type="Rhea" id="RHEA-COMP:11605"/>
        <dbReference type="ChEBI" id="CHEBI:15378"/>
        <dbReference type="ChEBI" id="CHEBI:30013"/>
        <dbReference type="ChEBI" id="CHEBI:30616"/>
        <dbReference type="ChEBI" id="CHEBI:61977"/>
        <dbReference type="ChEBI" id="CHEBI:456216"/>
        <dbReference type="EC" id="2.7.11.25"/>
    </reaction>
</comment>
<comment type="catalytic activity">
    <reaction evidence="8">
        <text>L-seryl-[protein] + ATP = O-phospho-L-seryl-[protein] + ADP + H(+)</text>
        <dbReference type="Rhea" id="RHEA:17989"/>
        <dbReference type="Rhea" id="RHEA-COMP:9863"/>
        <dbReference type="Rhea" id="RHEA-COMP:11604"/>
        <dbReference type="ChEBI" id="CHEBI:15378"/>
        <dbReference type="ChEBI" id="CHEBI:29999"/>
        <dbReference type="ChEBI" id="CHEBI:30616"/>
        <dbReference type="ChEBI" id="CHEBI:83421"/>
        <dbReference type="ChEBI" id="CHEBI:456216"/>
        <dbReference type="EC" id="2.7.11.25"/>
    </reaction>
</comment>
<dbReference type="Pfam" id="PF00069">
    <property type="entry name" value="Pkinase"/>
    <property type="match status" value="1"/>
</dbReference>
<organism evidence="12 13">
    <name type="scientific">Symbiochloris irregularis</name>
    <dbReference type="NCBI Taxonomy" id="706552"/>
    <lineage>
        <taxon>Eukaryota</taxon>
        <taxon>Viridiplantae</taxon>
        <taxon>Chlorophyta</taxon>
        <taxon>core chlorophytes</taxon>
        <taxon>Trebouxiophyceae</taxon>
        <taxon>Trebouxiales</taxon>
        <taxon>Trebouxiaceae</taxon>
        <taxon>Symbiochloris</taxon>
    </lineage>
</organism>
<keyword evidence="5" id="KW-0418">Kinase</keyword>
<evidence type="ECO:0000313" key="13">
    <source>
        <dbReference type="Proteomes" id="UP001465755"/>
    </source>
</evidence>
<dbReference type="InterPro" id="IPR050538">
    <property type="entry name" value="MAP_kinase_kinase_kinase"/>
</dbReference>
<accession>A0AAW1PWC4</accession>
<evidence type="ECO:0000256" key="4">
    <source>
        <dbReference type="ARBA" id="ARBA00022741"/>
    </source>
</evidence>
<dbReference type="PANTHER" id="PTHR48016:SF56">
    <property type="entry name" value="MAPKK KINASE"/>
    <property type="match status" value="1"/>
</dbReference>
<dbReference type="InterPro" id="IPR000719">
    <property type="entry name" value="Prot_kinase_dom"/>
</dbReference>
<evidence type="ECO:0000256" key="6">
    <source>
        <dbReference type="ARBA" id="ARBA00022840"/>
    </source>
</evidence>
<evidence type="ECO:0000256" key="1">
    <source>
        <dbReference type="ARBA" id="ARBA00006529"/>
    </source>
</evidence>
<dbReference type="InterPro" id="IPR008271">
    <property type="entry name" value="Ser/Thr_kinase_AS"/>
</dbReference>
<keyword evidence="13" id="KW-1185">Reference proteome</keyword>
<comment type="caution">
    <text evidence="12">The sequence shown here is derived from an EMBL/GenBank/DDBJ whole genome shotgun (WGS) entry which is preliminary data.</text>
</comment>
<evidence type="ECO:0000256" key="10">
    <source>
        <dbReference type="SAM" id="MobiDB-lite"/>
    </source>
</evidence>
<reference evidence="12 13" key="1">
    <citation type="journal article" date="2024" name="Nat. Commun.">
        <title>Phylogenomics reveals the evolutionary origins of lichenization in chlorophyte algae.</title>
        <authorList>
            <person name="Puginier C."/>
            <person name="Libourel C."/>
            <person name="Otte J."/>
            <person name="Skaloud P."/>
            <person name="Haon M."/>
            <person name="Grisel S."/>
            <person name="Petersen M."/>
            <person name="Berrin J.G."/>
            <person name="Delaux P.M."/>
            <person name="Dal Grande F."/>
            <person name="Keller J."/>
        </authorList>
    </citation>
    <scope>NUCLEOTIDE SEQUENCE [LARGE SCALE GENOMIC DNA]</scope>
    <source>
        <strain evidence="12 13">SAG 2036</strain>
    </source>
</reference>
<dbReference type="AlphaFoldDB" id="A0AAW1PWC4"/>
<dbReference type="PANTHER" id="PTHR48016">
    <property type="entry name" value="MAP KINASE KINASE KINASE SSK2-RELATED-RELATED"/>
    <property type="match status" value="1"/>
</dbReference>
<gene>
    <name evidence="12" type="ORF">WJX73_008662</name>
</gene>
<dbReference type="PROSITE" id="PS00107">
    <property type="entry name" value="PROTEIN_KINASE_ATP"/>
    <property type="match status" value="1"/>
</dbReference>
<keyword evidence="4 9" id="KW-0547">Nucleotide-binding</keyword>
<dbReference type="Gene3D" id="1.10.510.10">
    <property type="entry name" value="Transferase(Phosphotransferase) domain 1"/>
    <property type="match status" value="1"/>
</dbReference>
<comment type="similarity">
    <text evidence="1">Belongs to the protein kinase superfamily. STE Ser/Thr protein kinase family. MAP kinase kinase kinase subfamily.</text>
</comment>
<dbReference type="InterPro" id="IPR017441">
    <property type="entry name" value="Protein_kinase_ATP_BS"/>
</dbReference>
<dbReference type="EMBL" id="JALJOQ010000003">
    <property type="protein sequence ID" value="KAK9813771.1"/>
    <property type="molecule type" value="Genomic_DNA"/>
</dbReference>
<dbReference type="InterPro" id="IPR011009">
    <property type="entry name" value="Kinase-like_dom_sf"/>
</dbReference>
<evidence type="ECO:0000313" key="12">
    <source>
        <dbReference type="EMBL" id="KAK9813771.1"/>
    </source>
</evidence>
<evidence type="ECO:0000256" key="2">
    <source>
        <dbReference type="ARBA" id="ARBA00012406"/>
    </source>
</evidence>
<dbReference type="GO" id="GO:0004709">
    <property type="term" value="F:MAP kinase kinase kinase activity"/>
    <property type="evidence" value="ECO:0007669"/>
    <property type="project" value="UniProtKB-EC"/>
</dbReference>
<feature type="domain" description="Protein kinase" evidence="11">
    <location>
        <begin position="199"/>
        <end position="485"/>
    </location>
</feature>
<evidence type="ECO:0000256" key="8">
    <source>
        <dbReference type="ARBA" id="ARBA00048329"/>
    </source>
</evidence>
<evidence type="ECO:0000256" key="3">
    <source>
        <dbReference type="ARBA" id="ARBA00022679"/>
    </source>
</evidence>
<sequence>MSFLGTLLRTAHADSRISKKTASICFQPESSCSHVACARSCKERTSAWSLPGITFFSPILDLLADASFQNIRETQHNLSVAEIAHNLAVLFPQDLRTTKPQPPNPRKLRKLRGEVRSAQDHSRRCETCVQQLKVHYQAREAAQTQTLSQRIKYLSDELDEHKAQLRIAKAQLHRWHEVPTPPIADIPAWGYGRRDLGEMMAQICLGSGTFGNVVQVRMEDDVGDDLALAVKLAAESEEEEWITQRGRHAFANEVEMLIHLGPHDRIIALRCLLWVPWLTAPVAFGMDLCRGGSLQDLSRAHAEAGVCFDDSLLMQILEQCLEGLVHMHQKDLQHADVKPANIMLERFLAVGAVASTATRVCFADFGMGTRLWGAPSVLTGYRGSPLHAAPELEHGQCTQTTDIWGLGASIVDVYHPGRLEQAFQARLTAPQPPSIPFKPDGALVDQLPVPLPAFVARCLQEDPGLRPTAAMLLDVVRACKADSALKQAWAQRCPLLDVVTPVMPAPVYGRPSPADVALTAPTAPADMEPLAAMRAPRGPLSQQSPTQPPPPAQLAPQRMAAPPRSGGRPGAEQPAPRGPPSQQSPTQPPPPAQLAPQRMAAPPRGWRRLPGQEGGLEQSSQHLEGNPASRAPPAHHPRSLHPRGWRRLPVVASSATPSGWGGAPMQAQVSQQVDIEEQGSPIPQG</sequence>
<protein>
    <recommendedName>
        <fullName evidence="2">mitogen-activated protein kinase kinase kinase</fullName>
        <ecNumber evidence="2">2.7.11.25</ecNumber>
    </recommendedName>
</protein>
<dbReference type="Gene3D" id="3.30.200.20">
    <property type="entry name" value="Phosphorylase Kinase, domain 1"/>
    <property type="match status" value="1"/>
</dbReference>
<evidence type="ECO:0000259" key="11">
    <source>
        <dbReference type="PROSITE" id="PS50011"/>
    </source>
</evidence>
<dbReference type="PROSITE" id="PS50011">
    <property type="entry name" value="PROTEIN_KINASE_DOM"/>
    <property type="match status" value="1"/>
</dbReference>
<evidence type="ECO:0000256" key="5">
    <source>
        <dbReference type="ARBA" id="ARBA00022777"/>
    </source>
</evidence>
<keyword evidence="3" id="KW-0808">Transferase</keyword>
<evidence type="ECO:0000256" key="7">
    <source>
        <dbReference type="ARBA" id="ARBA00047559"/>
    </source>
</evidence>
<dbReference type="SMART" id="SM00220">
    <property type="entry name" value="S_TKc"/>
    <property type="match status" value="1"/>
</dbReference>
<dbReference type="EC" id="2.7.11.25" evidence="2"/>
<feature type="compositionally biased region" description="Low complexity" evidence="10">
    <location>
        <begin position="554"/>
        <end position="564"/>
    </location>
</feature>
<dbReference type="PROSITE" id="PS00108">
    <property type="entry name" value="PROTEIN_KINASE_ST"/>
    <property type="match status" value="1"/>
</dbReference>
<feature type="binding site" evidence="9">
    <location>
        <position position="231"/>
    </location>
    <ligand>
        <name>ATP</name>
        <dbReference type="ChEBI" id="CHEBI:30616"/>
    </ligand>
</feature>
<evidence type="ECO:0000256" key="9">
    <source>
        <dbReference type="PROSITE-ProRule" id="PRU10141"/>
    </source>
</evidence>
<feature type="region of interest" description="Disordered" evidence="10">
    <location>
        <begin position="536"/>
        <end position="685"/>
    </location>
</feature>
<proteinExistence type="inferred from homology"/>
<keyword evidence="6 9" id="KW-0067">ATP-binding</keyword>
<dbReference type="Proteomes" id="UP001465755">
    <property type="component" value="Unassembled WGS sequence"/>
</dbReference>
<dbReference type="GO" id="GO:0005524">
    <property type="term" value="F:ATP binding"/>
    <property type="evidence" value="ECO:0007669"/>
    <property type="project" value="UniProtKB-UniRule"/>
</dbReference>
<dbReference type="SUPFAM" id="SSF56112">
    <property type="entry name" value="Protein kinase-like (PK-like)"/>
    <property type="match status" value="1"/>
</dbReference>